<dbReference type="NCBIfam" id="NF037937">
    <property type="entry name" value="septum_RefZ"/>
    <property type="match status" value="1"/>
</dbReference>
<feature type="domain" description="HTH tetR-type" evidence="5">
    <location>
        <begin position="4"/>
        <end position="64"/>
    </location>
</feature>
<dbReference type="Pfam" id="PF00440">
    <property type="entry name" value="TetR_N"/>
    <property type="match status" value="1"/>
</dbReference>
<dbReference type="GO" id="GO:0003677">
    <property type="term" value="F:DNA binding"/>
    <property type="evidence" value="ECO:0007669"/>
    <property type="project" value="UniProtKB-KW"/>
</dbReference>
<evidence type="ECO:0000313" key="7">
    <source>
        <dbReference type="Proteomes" id="UP001595279"/>
    </source>
</evidence>
<dbReference type="PRINTS" id="PR00455">
    <property type="entry name" value="HTHTETR"/>
</dbReference>
<gene>
    <name evidence="6" type="primary">refZ</name>
    <name evidence="6" type="ORF">ACFOGI_07710</name>
</gene>
<dbReference type="Gene3D" id="1.10.357.10">
    <property type="entry name" value="Tetracycline Repressor, domain 2"/>
    <property type="match status" value="1"/>
</dbReference>
<dbReference type="EMBL" id="JBHRSA010000031">
    <property type="protein sequence ID" value="MFC3040136.1"/>
    <property type="molecule type" value="Genomic_DNA"/>
</dbReference>
<organism evidence="6 7">
    <name type="scientific">Virgibacillus xinjiangensis</name>
    <dbReference type="NCBI Taxonomy" id="393090"/>
    <lineage>
        <taxon>Bacteria</taxon>
        <taxon>Bacillati</taxon>
        <taxon>Bacillota</taxon>
        <taxon>Bacilli</taxon>
        <taxon>Bacillales</taxon>
        <taxon>Bacillaceae</taxon>
        <taxon>Virgibacillus</taxon>
    </lineage>
</organism>
<dbReference type="PANTHER" id="PTHR43479:SF11">
    <property type="entry name" value="ACREF_ENVCD OPERON REPRESSOR-RELATED"/>
    <property type="match status" value="1"/>
</dbReference>
<dbReference type="InterPro" id="IPR001647">
    <property type="entry name" value="HTH_TetR"/>
</dbReference>
<evidence type="ECO:0000256" key="2">
    <source>
        <dbReference type="ARBA" id="ARBA00023125"/>
    </source>
</evidence>
<evidence type="ECO:0000256" key="3">
    <source>
        <dbReference type="PROSITE-ProRule" id="PRU00335"/>
    </source>
</evidence>
<proteinExistence type="predicted"/>
<dbReference type="RefSeq" id="WP_390270941.1">
    <property type="nucleotide sequence ID" value="NZ_JBHRSA010000031.1"/>
</dbReference>
<keyword evidence="1" id="KW-0678">Repressor</keyword>
<evidence type="ECO:0000313" key="6">
    <source>
        <dbReference type="EMBL" id="MFC3040136.1"/>
    </source>
</evidence>
<feature type="DNA-binding region" description="H-T-H motif" evidence="3">
    <location>
        <begin position="27"/>
        <end position="46"/>
    </location>
</feature>
<dbReference type="Proteomes" id="UP001595279">
    <property type="component" value="Unassembled WGS sequence"/>
</dbReference>
<sequence length="226" mass="26313">MKKNPSKQKVIKAASSLFYQKGFSGTSVRDIADKASVNVSLISYYFKSKQGLLEYAVTQYYEAYLKRMEEVWDQMEEASNLERLKQLVFSIIQYKQEHHQFSCFIHRELSLDSVFVREMAVTYLAKENHLISNAFYQALKSYRGNVPEADFLLLQLKGMLITPYVMQNEWKDKVVGEYSHQAFVRKYVKTVHQWLDFLVAGKEGHTEGKTHGRTSNSRISPMKENP</sequence>
<name>A0ABV7CUK9_9BACI</name>
<reference evidence="7" key="1">
    <citation type="journal article" date="2019" name="Int. J. Syst. Evol. Microbiol.">
        <title>The Global Catalogue of Microorganisms (GCM) 10K type strain sequencing project: providing services to taxonomists for standard genome sequencing and annotation.</title>
        <authorList>
            <consortium name="The Broad Institute Genomics Platform"/>
            <consortium name="The Broad Institute Genome Sequencing Center for Infectious Disease"/>
            <person name="Wu L."/>
            <person name="Ma J."/>
        </authorList>
    </citation>
    <scope>NUCLEOTIDE SEQUENCE [LARGE SCALE GENOMIC DNA]</scope>
    <source>
        <strain evidence="7">KCTC 13128</strain>
    </source>
</reference>
<protein>
    <submittedName>
        <fullName evidence="6">Forespore capture DNA-binding protein RefZ</fullName>
    </submittedName>
</protein>
<dbReference type="InterPro" id="IPR050624">
    <property type="entry name" value="HTH-type_Tx_Regulator"/>
</dbReference>
<dbReference type="PROSITE" id="PS50977">
    <property type="entry name" value="HTH_TETR_2"/>
    <property type="match status" value="1"/>
</dbReference>
<comment type="caution">
    <text evidence="6">The sequence shown here is derived from an EMBL/GenBank/DDBJ whole genome shotgun (WGS) entry which is preliminary data.</text>
</comment>
<evidence type="ECO:0000259" key="5">
    <source>
        <dbReference type="PROSITE" id="PS50977"/>
    </source>
</evidence>
<dbReference type="InterPro" id="IPR009057">
    <property type="entry name" value="Homeodomain-like_sf"/>
</dbReference>
<keyword evidence="7" id="KW-1185">Reference proteome</keyword>
<accession>A0ABV7CUK9</accession>
<evidence type="ECO:0000256" key="4">
    <source>
        <dbReference type="SAM" id="MobiDB-lite"/>
    </source>
</evidence>
<dbReference type="PANTHER" id="PTHR43479">
    <property type="entry name" value="ACREF/ENVCD OPERON REPRESSOR-RELATED"/>
    <property type="match status" value="1"/>
</dbReference>
<dbReference type="SUPFAM" id="SSF46689">
    <property type="entry name" value="Homeodomain-like"/>
    <property type="match status" value="1"/>
</dbReference>
<evidence type="ECO:0000256" key="1">
    <source>
        <dbReference type="ARBA" id="ARBA00022491"/>
    </source>
</evidence>
<keyword evidence="2 3" id="KW-0238">DNA-binding</keyword>
<feature type="region of interest" description="Disordered" evidence="4">
    <location>
        <begin position="206"/>
        <end position="226"/>
    </location>
</feature>